<feature type="non-terminal residue" evidence="4">
    <location>
        <position position="315"/>
    </location>
</feature>
<evidence type="ECO:0000256" key="2">
    <source>
        <dbReference type="ARBA" id="ARBA00022980"/>
    </source>
</evidence>
<dbReference type="Gene3D" id="1.20.5.1150">
    <property type="entry name" value="Ribosomal protein S8"/>
    <property type="match status" value="1"/>
</dbReference>
<dbReference type="PANTHER" id="PTHR33964">
    <property type="entry name" value="RE45066P-RELATED"/>
    <property type="match status" value="1"/>
</dbReference>
<dbReference type="PANTHER" id="PTHR33964:SF1">
    <property type="entry name" value="RE45066P"/>
    <property type="match status" value="1"/>
</dbReference>
<keyword evidence="3" id="KW-0687">Ribonucleoprotein</keyword>
<evidence type="ECO:0000313" key="5">
    <source>
        <dbReference type="Proteomes" id="UP000669903"/>
    </source>
</evidence>
<evidence type="ECO:0000313" key="4">
    <source>
        <dbReference type="EMBL" id="KAG5342087.1"/>
    </source>
</evidence>
<proteinExistence type="inferred from homology"/>
<evidence type="ECO:0000256" key="1">
    <source>
        <dbReference type="ARBA" id="ARBA00006640"/>
    </source>
</evidence>
<dbReference type="Pfam" id="PF01165">
    <property type="entry name" value="Ribosomal_S21"/>
    <property type="match status" value="1"/>
</dbReference>
<reference evidence="4" key="1">
    <citation type="submission" date="2020-03" db="EMBL/GenBank/DDBJ databases">
        <title>Relaxed selection underlies rapid genomic changes in the transitions from sociality to social parasitism in ants.</title>
        <authorList>
            <person name="Bi X."/>
        </authorList>
    </citation>
    <scope>NUCLEOTIDE SEQUENCE</scope>
    <source>
        <strain evidence="4">BGI-DK2014a</strain>
        <tissue evidence="4">Whole body</tissue>
    </source>
</reference>
<organism evidence="4 5">
    <name type="scientific">Acromyrmex charruanus</name>
    <dbReference type="NCBI Taxonomy" id="2715315"/>
    <lineage>
        <taxon>Eukaryota</taxon>
        <taxon>Metazoa</taxon>
        <taxon>Ecdysozoa</taxon>
        <taxon>Arthropoda</taxon>
        <taxon>Hexapoda</taxon>
        <taxon>Insecta</taxon>
        <taxon>Pterygota</taxon>
        <taxon>Neoptera</taxon>
        <taxon>Endopterygota</taxon>
        <taxon>Hymenoptera</taxon>
        <taxon>Apocrita</taxon>
        <taxon>Aculeata</taxon>
        <taxon>Formicoidea</taxon>
        <taxon>Formicidae</taxon>
        <taxon>Myrmicinae</taxon>
        <taxon>Acromyrmex</taxon>
    </lineage>
</organism>
<dbReference type="GO" id="GO:0006412">
    <property type="term" value="P:translation"/>
    <property type="evidence" value="ECO:0007669"/>
    <property type="project" value="InterPro"/>
</dbReference>
<accession>A0A836K3H5</accession>
<sequence length="315" mass="36947">MEKKSDNVVAFYIIFQMGLPRHIQFISRTIFVQNNDVDKACRLLNRILSKEDIFGQYRRTRYYEKPTQVRRRINYERCKSIYNEDMDRKIKFLLRKNRVDPFPVLASCRGEECGHEELVRCARPLERISNSDLSFVTKKEDINKLCPDLEAGMKCIKKYTLNCMQQKQREHFNSLYTGTNMAIMELCQDGPYQDEFLKHAPCMQKSKAEYELLCYKSYQKTTQEIMTNGSLGQQNLKSLCCAFQEYLECSHHTVRRQCGDDTARFTKEFLDRMSSSLLKAHCAPYTECTVNSGISTLNLSAIMPMTLILLMRYFT</sequence>
<gene>
    <name evidence="4" type="primary">Mrps21</name>
    <name evidence="4" type="ORF">G6Z76_0003527</name>
</gene>
<feature type="non-terminal residue" evidence="4">
    <location>
        <position position="1"/>
    </location>
</feature>
<keyword evidence="2" id="KW-0689">Ribosomal protein</keyword>
<evidence type="ECO:0000256" key="3">
    <source>
        <dbReference type="ARBA" id="ARBA00023274"/>
    </source>
</evidence>
<dbReference type="Proteomes" id="UP000669903">
    <property type="component" value="Unassembled WGS sequence"/>
</dbReference>
<dbReference type="EMBL" id="JAANIC010003213">
    <property type="protein sequence ID" value="KAG5342087.1"/>
    <property type="molecule type" value="Genomic_DNA"/>
</dbReference>
<keyword evidence="5" id="KW-1185">Reference proteome</keyword>
<protein>
    <submittedName>
        <fullName evidence="4">RT21 protein</fullName>
    </submittedName>
</protein>
<dbReference type="GO" id="GO:0005840">
    <property type="term" value="C:ribosome"/>
    <property type="evidence" value="ECO:0007669"/>
    <property type="project" value="UniProtKB-KW"/>
</dbReference>
<dbReference type="GO" id="GO:1990904">
    <property type="term" value="C:ribonucleoprotein complex"/>
    <property type="evidence" value="ECO:0007669"/>
    <property type="project" value="UniProtKB-KW"/>
</dbReference>
<dbReference type="NCBIfam" id="TIGR00030">
    <property type="entry name" value="S21p"/>
    <property type="match status" value="1"/>
</dbReference>
<dbReference type="AlphaFoldDB" id="A0A836K3H5"/>
<dbReference type="InterPro" id="IPR038380">
    <property type="entry name" value="Ribosomal_bS21_sf"/>
</dbReference>
<comment type="similarity">
    <text evidence="1">Belongs to the bacterial ribosomal protein bS21 family.</text>
</comment>
<comment type="caution">
    <text evidence="4">The sequence shown here is derived from an EMBL/GenBank/DDBJ whole genome shotgun (WGS) entry which is preliminary data.</text>
</comment>
<name>A0A836K3H5_9HYME</name>
<dbReference type="GO" id="GO:0003735">
    <property type="term" value="F:structural constituent of ribosome"/>
    <property type="evidence" value="ECO:0007669"/>
    <property type="project" value="InterPro"/>
</dbReference>
<dbReference type="InterPro" id="IPR001911">
    <property type="entry name" value="Ribosomal_bS21"/>
</dbReference>